<dbReference type="RefSeq" id="WP_171164820.1">
    <property type="nucleotide sequence ID" value="NZ_CP053073.1"/>
</dbReference>
<sequence>MKDLEQLKSEIEASGAKLAEISGGDCSPEAVQQTISDLRSNYEALVDFVSHVIERVAN</sequence>
<dbReference type="AlphaFoldDB" id="A0A6M4HCY1"/>
<evidence type="ECO:0000313" key="2">
    <source>
        <dbReference type="Proteomes" id="UP000503096"/>
    </source>
</evidence>
<accession>A0A6M4HCY1</accession>
<organism evidence="1 2">
    <name type="scientific">Usitatibacter palustris</name>
    <dbReference type="NCBI Taxonomy" id="2732487"/>
    <lineage>
        <taxon>Bacteria</taxon>
        <taxon>Pseudomonadati</taxon>
        <taxon>Pseudomonadota</taxon>
        <taxon>Betaproteobacteria</taxon>
        <taxon>Nitrosomonadales</taxon>
        <taxon>Usitatibacteraceae</taxon>
        <taxon>Usitatibacter</taxon>
    </lineage>
</organism>
<protein>
    <submittedName>
        <fullName evidence="1">Uncharacterized protein</fullName>
    </submittedName>
</protein>
<reference evidence="1 2" key="1">
    <citation type="submission" date="2020-04" db="EMBL/GenBank/DDBJ databases">
        <title>Usitatibacter rugosus gen. nov., sp. nov. and Usitatibacter palustris sp. nov., novel members of Usitatibacteraceae fam. nov. within the order Nitrosomonadales isolated from soil.</title>
        <authorList>
            <person name="Huber K.J."/>
            <person name="Neumann-Schaal M."/>
            <person name="Geppert A."/>
            <person name="Luckner M."/>
            <person name="Wanner G."/>
            <person name="Overmann J."/>
        </authorList>
    </citation>
    <scope>NUCLEOTIDE SEQUENCE [LARGE SCALE GENOMIC DNA]</scope>
    <source>
        <strain evidence="1 2">Swamp67</strain>
    </source>
</reference>
<gene>
    <name evidence="1" type="ORF">DSM104440_03423</name>
</gene>
<dbReference type="EMBL" id="CP053073">
    <property type="protein sequence ID" value="QJR16588.1"/>
    <property type="molecule type" value="Genomic_DNA"/>
</dbReference>
<dbReference type="Proteomes" id="UP000503096">
    <property type="component" value="Chromosome"/>
</dbReference>
<evidence type="ECO:0000313" key="1">
    <source>
        <dbReference type="EMBL" id="QJR16588.1"/>
    </source>
</evidence>
<proteinExistence type="predicted"/>
<dbReference type="KEGG" id="upl:DSM104440_03423"/>
<dbReference type="InParanoid" id="A0A6M4HCY1"/>
<keyword evidence="2" id="KW-1185">Reference proteome</keyword>
<name>A0A6M4HCY1_9PROT</name>